<evidence type="ECO:0000256" key="3">
    <source>
        <dbReference type="ARBA" id="ARBA00022679"/>
    </source>
</evidence>
<dbReference type="FunCoup" id="A0A2I4FA06">
    <property type="interactions" value="100"/>
</dbReference>
<dbReference type="OrthoDB" id="5835829at2759"/>
<dbReference type="InterPro" id="IPR002213">
    <property type="entry name" value="UDP_glucos_trans"/>
</dbReference>
<dbReference type="CDD" id="cd03784">
    <property type="entry name" value="GT1_Gtf-like"/>
    <property type="match status" value="1"/>
</dbReference>
<evidence type="ECO:0000313" key="4">
    <source>
        <dbReference type="Proteomes" id="UP000235220"/>
    </source>
</evidence>
<dbReference type="Proteomes" id="UP000235220">
    <property type="component" value="Chromosome 14"/>
</dbReference>
<evidence type="ECO:0000313" key="5">
    <source>
        <dbReference type="RefSeq" id="XP_018828470.1"/>
    </source>
</evidence>
<dbReference type="PANTHER" id="PTHR11926:SF774">
    <property type="entry name" value="UDP-GLYCOSYLTRANSFERASE 85A1-RELATED"/>
    <property type="match status" value="1"/>
</dbReference>
<proteinExistence type="inferred from homology"/>
<evidence type="ECO:0000256" key="2">
    <source>
        <dbReference type="ARBA" id="ARBA00022676"/>
    </source>
</evidence>
<gene>
    <name evidence="5" type="primary">LOC108996884</name>
</gene>
<evidence type="ECO:0000256" key="1">
    <source>
        <dbReference type="ARBA" id="ARBA00009995"/>
    </source>
</evidence>
<dbReference type="GO" id="GO:0035251">
    <property type="term" value="F:UDP-glucosyltransferase activity"/>
    <property type="evidence" value="ECO:0000318"/>
    <property type="project" value="GO_Central"/>
</dbReference>
<sequence length="481" mass="53594">MVDVAGEEELGKGLRPPLAADIQVTNSYTAVCHVVAMPYPGRGHINPMMNLCKQLVLKSPSILVTFVVTEEWLGFIGEEPKPANISYATVPNVIPSEHGRAKDFPRFFQAVNTKMEAPFEELLDRLEHPVSAIVADTYVIWVVRVGNRRNIPVASLMTMSATVFSVLHHFELLVQNGHFPVELSERGDELVDYIPGVPTTRLADLPTFFSGDGLIILPLNRDCILSVPKAQYLLFTSIHELEAQVIDTLRAKLSIPVYPIGPSIPYLELQDNASDSNGNINGVNYFHWLDSQPICSVLYISFGSLYSVSDAQMDEIVGGVRDSGIRCLWVSRGNTARFKDGSCNMGFVVPWCDQLKVLCHSSIGGFWTHCGWNSTLEGVFAGLPMLTSPIFFDQVPNCKRIVEDWKIGWRIKKDVKSKNLVSRGEISDLLKRFMNQENNEGLELRKRAKELQDTCHKAIVEGGSTDNNLQAFIRDITRGQS</sequence>
<keyword evidence="4" id="KW-1185">Reference proteome</keyword>
<keyword evidence="3" id="KW-0808">Transferase</keyword>
<dbReference type="Pfam" id="PF00201">
    <property type="entry name" value="UDPGT"/>
    <property type="match status" value="1"/>
</dbReference>
<comment type="similarity">
    <text evidence="1">Belongs to the UDP-glycosyltransferase family.</text>
</comment>
<name>A0A2I4FA06_JUGRE</name>
<accession>A0A2I4FA06</accession>
<protein>
    <submittedName>
        <fullName evidence="5">UDP-glycosyltransferase 87A1-like</fullName>
    </submittedName>
</protein>
<dbReference type="FunFam" id="3.40.50.2000:FF:000152">
    <property type="entry name" value="Glycosyltransferase"/>
    <property type="match status" value="1"/>
</dbReference>
<dbReference type="Gramene" id="Jr14_08370_p1">
    <property type="protein sequence ID" value="cds.Jr14_08370_p1"/>
    <property type="gene ID" value="Jr14_08370"/>
</dbReference>
<dbReference type="FunFam" id="3.40.50.2000:FF:000138">
    <property type="entry name" value="Glycosyltransferase"/>
    <property type="match status" value="1"/>
</dbReference>
<dbReference type="AlphaFoldDB" id="A0A2I4FA06"/>
<dbReference type="Gene3D" id="3.40.50.2000">
    <property type="entry name" value="Glycogen Phosphorylase B"/>
    <property type="match status" value="2"/>
</dbReference>
<dbReference type="GeneID" id="108996884"/>
<dbReference type="RefSeq" id="XP_018828470.1">
    <property type="nucleotide sequence ID" value="XM_018972925.2"/>
</dbReference>
<dbReference type="KEGG" id="jre:108996884"/>
<reference evidence="5" key="1">
    <citation type="submission" date="2025-08" db="UniProtKB">
        <authorList>
            <consortium name="RefSeq"/>
        </authorList>
    </citation>
    <scope>IDENTIFICATION</scope>
    <source>
        <tissue evidence="5">Leaves</tissue>
    </source>
</reference>
<dbReference type="PANTHER" id="PTHR11926">
    <property type="entry name" value="GLUCOSYL/GLUCURONOSYL TRANSFERASES"/>
    <property type="match status" value="1"/>
</dbReference>
<keyword evidence="2" id="KW-0328">Glycosyltransferase</keyword>
<organism evidence="4 5">
    <name type="scientific">Juglans regia</name>
    <name type="common">English walnut</name>
    <dbReference type="NCBI Taxonomy" id="51240"/>
    <lineage>
        <taxon>Eukaryota</taxon>
        <taxon>Viridiplantae</taxon>
        <taxon>Streptophyta</taxon>
        <taxon>Embryophyta</taxon>
        <taxon>Tracheophyta</taxon>
        <taxon>Spermatophyta</taxon>
        <taxon>Magnoliopsida</taxon>
        <taxon>eudicotyledons</taxon>
        <taxon>Gunneridae</taxon>
        <taxon>Pentapetalae</taxon>
        <taxon>rosids</taxon>
        <taxon>fabids</taxon>
        <taxon>Fagales</taxon>
        <taxon>Juglandaceae</taxon>
        <taxon>Juglans</taxon>
    </lineage>
</organism>
<dbReference type="SUPFAM" id="SSF53756">
    <property type="entry name" value="UDP-Glycosyltransferase/glycogen phosphorylase"/>
    <property type="match status" value="1"/>
</dbReference>